<keyword evidence="12" id="KW-1185">Reference proteome</keyword>
<reference evidence="11 12" key="1">
    <citation type="submission" date="2015-11" db="EMBL/GenBank/DDBJ databases">
        <title>Genomic analysis of 38 Legionella species identifies large and diverse effector repertoires.</title>
        <authorList>
            <person name="Burstein D."/>
            <person name="Amaro F."/>
            <person name="Zusman T."/>
            <person name="Lifshitz Z."/>
            <person name="Cohen O."/>
            <person name="Gilbert J.A."/>
            <person name="Pupko T."/>
            <person name="Shuman H.A."/>
            <person name="Segal G."/>
        </authorList>
    </citation>
    <scope>NUCLEOTIDE SEQUENCE [LARGE SCALE GENOMIC DNA]</scope>
    <source>
        <strain evidence="11 12">WIGA</strain>
    </source>
</reference>
<dbReference type="InterPro" id="IPR036890">
    <property type="entry name" value="HATPase_C_sf"/>
</dbReference>
<dbReference type="EC" id="2.7.13.3" evidence="2"/>
<keyword evidence="3" id="KW-0597">Phosphoprotein</keyword>
<keyword evidence="8" id="KW-0902">Two-component regulatory system</keyword>
<dbReference type="SMART" id="SM00387">
    <property type="entry name" value="HATPase_c"/>
    <property type="match status" value="1"/>
</dbReference>
<dbReference type="InterPro" id="IPR036097">
    <property type="entry name" value="HisK_dim/P_sf"/>
</dbReference>
<dbReference type="OrthoDB" id="1931120at2"/>
<dbReference type="SUPFAM" id="SSF55874">
    <property type="entry name" value="ATPase domain of HSP90 chaperone/DNA topoisomerase II/histidine kinase"/>
    <property type="match status" value="1"/>
</dbReference>
<dbReference type="PATRIC" id="fig|447.4.peg.3413"/>
<keyword evidence="4" id="KW-0808">Transferase</keyword>
<sequence>MDLTVNRELFVPIPEEIKKLQEQLLLKQKELNKKDREIDFLNSEIDELKNQFIEFYDFNSTAFFTINKNYLIHSVNFQGAILLNYDRNQLIHKNFLNLINPFQKNNLEKCIHTLMEKKIKQVCELELLQKGGKRKQVRIECLVTKNEHLIRLILKDITYVRQLESQQIQLNRSLETITNLLQNVSDAIATLDKEFYFKIINPTFINFFSRIFTIKIQTGMNFLTLISNFSEYKQQLIKACHQALLGEETTILIENSSELYEANFCFEINFNPIYNHSSQNNEIILLIKDLTEFYLQKKLKMKEQAKLAHAIRLNTMEGMASALSHEINQPLTAIFLYGQTCLLQIKEHIEKNKLDPSPLALLNKIILQAKHASEVMSRMKSFIYQNVHFPERADINTLIQDTMIFLDYELTHSKLKINLILEEELPKLDIDRIQIMQIIINLTRNSIEAMQENTSQTPELTIQTKNKDEYIEIHFRDNGPGIIPEHKDKILHSYFTTKAQGTGLGLTICRNLLEAHGGKLYVQNHEGIGAWFICTLPKHRV</sequence>
<protein>
    <recommendedName>
        <fullName evidence="2">histidine kinase</fullName>
        <ecNumber evidence="2">2.7.13.3</ecNumber>
    </recommendedName>
</protein>
<dbReference type="PANTHER" id="PTHR43065:SF10">
    <property type="entry name" value="PEROXIDE STRESS-ACTIVATED HISTIDINE KINASE MAK3"/>
    <property type="match status" value="1"/>
</dbReference>
<dbReference type="SUPFAM" id="SSF47384">
    <property type="entry name" value="Homodimeric domain of signal transducing histidine kinase"/>
    <property type="match status" value="1"/>
</dbReference>
<evidence type="ECO:0000256" key="7">
    <source>
        <dbReference type="ARBA" id="ARBA00022840"/>
    </source>
</evidence>
<dbReference type="InterPro" id="IPR004358">
    <property type="entry name" value="Sig_transdc_His_kin-like_C"/>
</dbReference>
<evidence type="ECO:0000256" key="5">
    <source>
        <dbReference type="ARBA" id="ARBA00022741"/>
    </source>
</evidence>
<dbReference type="InterPro" id="IPR005467">
    <property type="entry name" value="His_kinase_dom"/>
</dbReference>
<evidence type="ECO:0000256" key="2">
    <source>
        <dbReference type="ARBA" id="ARBA00012438"/>
    </source>
</evidence>
<dbReference type="GO" id="GO:0005524">
    <property type="term" value="F:ATP binding"/>
    <property type="evidence" value="ECO:0007669"/>
    <property type="project" value="UniProtKB-KW"/>
</dbReference>
<feature type="domain" description="Histidine kinase" evidence="10">
    <location>
        <begin position="322"/>
        <end position="540"/>
    </location>
</feature>
<evidence type="ECO:0000259" key="10">
    <source>
        <dbReference type="PROSITE" id="PS50109"/>
    </source>
</evidence>
<feature type="coiled-coil region" evidence="9">
    <location>
        <begin position="17"/>
        <end position="51"/>
    </location>
</feature>
<evidence type="ECO:0000256" key="9">
    <source>
        <dbReference type="SAM" id="Coils"/>
    </source>
</evidence>
<dbReference type="PROSITE" id="PS50109">
    <property type="entry name" value="HIS_KIN"/>
    <property type="match status" value="1"/>
</dbReference>
<evidence type="ECO:0000256" key="6">
    <source>
        <dbReference type="ARBA" id="ARBA00022777"/>
    </source>
</evidence>
<keyword evidence="5" id="KW-0547">Nucleotide-binding</keyword>
<dbReference type="EMBL" id="LNXU01000045">
    <property type="protein sequence ID" value="KTC69679.1"/>
    <property type="molecule type" value="Genomic_DNA"/>
</dbReference>
<dbReference type="CDD" id="cd00130">
    <property type="entry name" value="PAS"/>
    <property type="match status" value="1"/>
</dbReference>
<evidence type="ECO:0000256" key="4">
    <source>
        <dbReference type="ARBA" id="ARBA00022679"/>
    </source>
</evidence>
<evidence type="ECO:0000313" key="11">
    <source>
        <dbReference type="EMBL" id="KTC69679.1"/>
    </source>
</evidence>
<dbReference type="Proteomes" id="UP000054695">
    <property type="component" value="Unassembled WGS sequence"/>
</dbReference>
<dbReference type="RefSeq" id="WP_058460737.1">
    <property type="nucleotide sequence ID" value="NZ_CAAAIY010000007.1"/>
</dbReference>
<organism evidence="11 12">
    <name type="scientific">Legionella bozemanae</name>
    <name type="common">Fluoribacter bozemanae</name>
    <dbReference type="NCBI Taxonomy" id="447"/>
    <lineage>
        <taxon>Bacteria</taxon>
        <taxon>Pseudomonadati</taxon>
        <taxon>Pseudomonadota</taxon>
        <taxon>Gammaproteobacteria</taxon>
        <taxon>Legionellales</taxon>
        <taxon>Legionellaceae</taxon>
        <taxon>Legionella</taxon>
    </lineage>
</organism>
<dbReference type="AlphaFoldDB" id="A0A0W0RF14"/>
<keyword evidence="6 11" id="KW-0418">Kinase</keyword>
<dbReference type="InterPro" id="IPR003594">
    <property type="entry name" value="HATPase_dom"/>
</dbReference>
<dbReference type="InterPro" id="IPR035965">
    <property type="entry name" value="PAS-like_dom_sf"/>
</dbReference>
<accession>A0A0W0RF14</accession>
<dbReference type="Gene3D" id="1.10.287.130">
    <property type="match status" value="1"/>
</dbReference>
<evidence type="ECO:0000256" key="1">
    <source>
        <dbReference type="ARBA" id="ARBA00000085"/>
    </source>
</evidence>
<evidence type="ECO:0000313" key="12">
    <source>
        <dbReference type="Proteomes" id="UP000054695"/>
    </source>
</evidence>
<comment type="caution">
    <text evidence="11">The sequence shown here is derived from an EMBL/GenBank/DDBJ whole genome shotgun (WGS) entry which is preliminary data.</text>
</comment>
<dbReference type="SUPFAM" id="SSF55785">
    <property type="entry name" value="PYP-like sensor domain (PAS domain)"/>
    <property type="match status" value="1"/>
</dbReference>
<dbReference type="InterPro" id="IPR000014">
    <property type="entry name" value="PAS"/>
</dbReference>
<proteinExistence type="predicted"/>
<dbReference type="Pfam" id="PF02518">
    <property type="entry name" value="HATPase_c"/>
    <property type="match status" value="1"/>
</dbReference>
<dbReference type="Gene3D" id="3.30.565.10">
    <property type="entry name" value="Histidine kinase-like ATPase, C-terminal domain"/>
    <property type="match status" value="1"/>
</dbReference>
<keyword evidence="9" id="KW-0175">Coiled coil</keyword>
<dbReference type="Pfam" id="PF13426">
    <property type="entry name" value="PAS_9"/>
    <property type="match status" value="1"/>
</dbReference>
<dbReference type="InterPro" id="IPR003661">
    <property type="entry name" value="HisK_dim/P_dom"/>
</dbReference>
<comment type="catalytic activity">
    <reaction evidence="1">
        <text>ATP + protein L-histidine = ADP + protein N-phospho-L-histidine.</text>
        <dbReference type="EC" id="2.7.13.3"/>
    </reaction>
</comment>
<name>A0A0W0RF14_LEGBO</name>
<gene>
    <name evidence="11" type="ORF">Lboz_3195</name>
</gene>
<evidence type="ECO:0000256" key="8">
    <source>
        <dbReference type="ARBA" id="ARBA00023012"/>
    </source>
</evidence>
<dbReference type="Gene3D" id="3.30.450.20">
    <property type="entry name" value="PAS domain"/>
    <property type="match status" value="2"/>
</dbReference>
<dbReference type="PANTHER" id="PTHR43065">
    <property type="entry name" value="SENSOR HISTIDINE KINASE"/>
    <property type="match status" value="1"/>
</dbReference>
<dbReference type="STRING" id="447.Lboz_3195"/>
<dbReference type="CDD" id="cd00082">
    <property type="entry name" value="HisKA"/>
    <property type="match status" value="1"/>
</dbReference>
<dbReference type="PRINTS" id="PR00344">
    <property type="entry name" value="BCTRLSENSOR"/>
</dbReference>
<dbReference type="GO" id="GO:0000155">
    <property type="term" value="F:phosphorelay sensor kinase activity"/>
    <property type="evidence" value="ECO:0007669"/>
    <property type="project" value="InterPro"/>
</dbReference>
<keyword evidence="7" id="KW-0067">ATP-binding</keyword>
<evidence type="ECO:0000256" key="3">
    <source>
        <dbReference type="ARBA" id="ARBA00022553"/>
    </source>
</evidence>